<dbReference type="RefSeq" id="WP_146833413.1">
    <property type="nucleotide sequence ID" value="NZ_CP042476.1"/>
</dbReference>
<dbReference type="AlphaFoldDB" id="A0A5B8YJA6"/>
<accession>A0A5B8YJA6</accession>
<name>A0A5B8YJA6_9FLAO</name>
<evidence type="ECO:0000313" key="2">
    <source>
        <dbReference type="Proteomes" id="UP000321954"/>
    </source>
</evidence>
<organism evidence="1 2">
    <name type="scientific">Antarcticibacterium arcticum</name>
    <dbReference type="NCBI Taxonomy" id="2585771"/>
    <lineage>
        <taxon>Bacteria</taxon>
        <taxon>Pseudomonadati</taxon>
        <taxon>Bacteroidota</taxon>
        <taxon>Flavobacteriia</taxon>
        <taxon>Flavobacteriales</taxon>
        <taxon>Flavobacteriaceae</taxon>
        <taxon>Antarcticibacterium</taxon>
    </lineage>
</organism>
<proteinExistence type="predicted"/>
<reference evidence="1 2" key="1">
    <citation type="submission" date="2019-08" db="EMBL/GenBank/DDBJ databases">
        <title>Antarcticibacterium arcticum sp. nov., a bacterium isolated from marine sediment of the Canadian Beaufort Sea.</title>
        <authorList>
            <person name="Lee Y.M."/>
            <person name="Baek K."/>
            <person name="Lee D.-H."/>
            <person name="Shin S.C."/>
            <person name="Jin Y.K."/>
            <person name="Park Y."/>
        </authorList>
    </citation>
    <scope>NUCLEOTIDE SEQUENCE [LARGE SCALE GENOMIC DNA]</scope>
    <source>
        <strain evidence="1 2">PAMC 28998</strain>
    </source>
</reference>
<sequence length="131" mass="14354">MRKIILCCVAAFMLSSCESLESDKVKEGSSWKLIEKKVSIGGPAEFTPVSESEYIQFLSNSEVIKSNGWCGEGRERTVIYSKDGTILTNCNGSGKLLFTIEKDIMIIRNPACIEACDYKYKKVSGAPAPGN</sequence>
<dbReference type="KEGG" id="anp:FK178_08290"/>
<dbReference type="OrthoDB" id="708275at2"/>
<dbReference type="Proteomes" id="UP000321954">
    <property type="component" value="Chromosome"/>
</dbReference>
<protein>
    <recommendedName>
        <fullName evidence="3">Lipocalin-like domain-containing protein</fullName>
    </recommendedName>
</protein>
<gene>
    <name evidence="1" type="ORF">FK178_08290</name>
</gene>
<evidence type="ECO:0008006" key="3">
    <source>
        <dbReference type="Google" id="ProtNLM"/>
    </source>
</evidence>
<dbReference type="PROSITE" id="PS51257">
    <property type="entry name" value="PROKAR_LIPOPROTEIN"/>
    <property type="match status" value="1"/>
</dbReference>
<dbReference type="EMBL" id="CP042476">
    <property type="protein sequence ID" value="QED37721.1"/>
    <property type="molecule type" value="Genomic_DNA"/>
</dbReference>
<evidence type="ECO:0000313" key="1">
    <source>
        <dbReference type="EMBL" id="QED37721.1"/>
    </source>
</evidence>
<keyword evidence="2" id="KW-1185">Reference proteome</keyword>